<organism evidence="2 3">
    <name type="scientific">Amnibacterium soli</name>
    <dbReference type="NCBI Taxonomy" id="1282736"/>
    <lineage>
        <taxon>Bacteria</taxon>
        <taxon>Bacillati</taxon>
        <taxon>Actinomycetota</taxon>
        <taxon>Actinomycetes</taxon>
        <taxon>Micrococcales</taxon>
        <taxon>Microbacteriaceae</taxon>
        <taxon>Amnibacterium</taxon>
    </lineage>
</organism>
<dbReference type="SUPFAM" id="SSF47413">
    <property type="entry name" value="lambda repressor-like DNA-binding domains"/>
    <property type="match status" value="1"/>
</dbReference>
<dbReference type="PANTHER" id="PTHR35010:SF2">
    <property type="entry name" value="BLL4672 PROTEIN"/>
    <property type="match status" value="1"/>
</dbReference>
<dbReference type="InterPro" id="IPR041413">
    <property type="entry name" value="MLTR_LBD"/>
</dbReference>
<proteinExistence type="predicted"/>
<dbReference type="CDD" id="cd00093">
    <property type="entry name" value="HTH_XRE"/>
    <property type="match status" value="1"/>
</dbReference>
<name>A0ABP8ZAR0_9MICO</name>
<evidence type="ECO:0000313" key="2">
    <source>
        <dbReference type="EMBL" id="GAA4751262.1"/>
    </source>
</evidence>
<feature type="domain" description="HTH cro/C1-type" evidence="1">
    <location>
        <begin position="28"/>
        <end position="79"/>
    </location>
</feature>
<sequence>MDEFAEVLRAWRDRMRPEEAGLPAGPGRRAPGLRREELAALAGVSVEYIVRLEQGRALHPSPQLLGALARALRLTEEERHHLYRAGGAAVPDGGLVPRHVAAGVQRMMDRLGDVPMAVMSASWDLLQWNPLWSALTGDPGRLQGLDRNVAWRHFTSGPGVIDFDAQHAEEFSSDLAADLRDAVGRYPADPSLAALVSRLRAASPEFAARWSEAHVARHRSSRKTATATAVGPITIDCDVLTAPGGDLRIVVYTAVPGSEDASKLELLRVAGLQPVG</sequence>
<dbReference type="Pfam" id="PF17765">
    <property type="entry name" value="MLTR_LBD"/>
    <property type="match status" value="1"/>
</dbReference>
<dbReference type="Gene3D" id="1.10.260.40">
    <property type="entry name" value="lambda repressor-like DNA-binding domains"/>
    <property type="match status" value="1"/>
</dbReference>
<dbReference type="EMBL" id="BAABLP010000005">
    <property type="protein sequence ID" value="GAA4751262.1"/>
    <property type="molecule type" value="Genomic_DNA"/>
</dbReference>
<dbReference type="InterPro" id="IPR010982">
    <property type="entry name" value="Lambda_DNA-bd_dom_sf"/>
</dbReference>
<dbReference type="PANTHER" id="PTHR35010">
    <property type="entry name" value="BLL4672 PROTEIN-RELATED"/>
    <property type="match status" value="1"/>
</dbReference>
<keyword evidence="3" id="KW-1185">Reference proteome</keyword>
<protein>
    <submittedName>
        <fullName evidence="2">Helix-turn-helix transcriptional regulator</fullName>
    </submittedName>
</protein>
<dbReference type="RefSeq" id="WP_345481556.1">
    <property type="nucleotide sequence ID" value="NZ_BAABLP010000005.1"/>
</dbReference>
<gene>
    <name evidence="2" type="ORF">GCM10025783_24760</name>
</gene>
<accession>A0ABP8ZAR0</accession>
<evidence type="ECO:0000313" key="3">
    <source>
        <dbReference type="Proteomes" id="UP001500121"/>
    </source>
</evidence>
<dbReference type="Pfam" id="PF13560">
    <property type="entry name" value="HTH_31"/>
    <property type="match status" value="1"/>
</dbReference>
<evidence type="ECO:0000259" key="1">
    <source>
        <dbReference type="PROSITE" id="PS50943"/>
    </source>
</evidence>
<dbReference type="Proteomes" id="UP001500121">
    <property type="component" value="Unassembled WGS sequence"/>
</dbReference>
<reference evidence="3" key="1">
    <citation type="journal article" date="2019" name="Int. J. Syst. Evol. Microbiol.">
        <title>The Global Catalogue of Microorganisms (GCM) 10K type strain sequencing project: providing services to taxonomists for standard genome sequencing and annotation.</title>
        <authorList>
            <consortium name="The Broad Institute Genomics Platform"/>
            <consortium name="The Broad Institute Genome Sequencing Center for Infectious Disease"/>
            <person name="Wu L."/>
            <person name="Ma J."/>
        </authorList>
    </citation>
    <scope>NUCLEOTIDE SEQUENCE [LARGE SCALE GENOMIC DNA]</scope>
    <source>
        <strain evidence="3">JCM 19015</strain>
    </source>
</reference>
<comment type="caution">
    <text evidence="2">The sequence shown here is derived from an EMBL/GenBank/DDBJ whole genome shotgun (WGS) entry which is preliminary data.</text>
</comment>
<dbReference type="Gene3D" id="3.30.450.180">
    <property type="match status" value="1"/>
</dbReference>
<dbReference type="SMART" id="SM00530">
    <property type="entry name" value="HTH_XRE"/>
    <property type="match status" value="1"/>
</dbReference>
<dbReference type="InterPro" id="IPR001387">
    <property type="entry name" value="Cro/C1-type_HTH"/>
</dbReference>
<dbReference type="PROSITE" id="PS50943">
    <property type="entry name" value="HTH_CROC1"/>
    <property type="match status" value="1"/>
</dbReference>